<organism evidence="1 2">
    <name type="scientific">Rhizoctonia solani</name>
    <dbReference type="NCBI Taxonomy" id="456999"/>
    <lineage>
        <taxon>Eukaryota</taxon>
        <taxon>Fungi</taxon>
        <taxon>Dikarya</taxon>
        <taxon>Basidiomycota</taxon>
        <taxon>Agaricomycotina</taxon>
        <taxon>Agaricomycetes</taxon>
        <taxon>Cantharellales</taxon>
        <taxon>Ceratobasidiaceae</taxon>
        <taxon>Rhizoctonia</taxon>
    </lineage>
</organism>
<proteinExistence type="predicted"/>
<protein>
    <recommendedName>
        <fullName evidence="3">F-box domain-containing protein</fullName>
    </recommendedName>
</protein>
<sequence length="575" mass="64743">MLHSLKFPQTSTSSSAVSQWEAAGATLLTALANYASSCLYLNANVRLDDPHTATLTAQIDSALEIHSAIGTQLKQLGAPLARTRNKLIQPLSRVPEEILSQIFLHHVYDTQTLDGYPARYTLMNWMEHRLWQIYRRRYNLLSVCSLWRSIISIEAEFWYVVPVTIGLRAISNESFENCLQKAREKPLYLTVTTSDTITDHIIDELSTRTSQVTLLSICSRSLPVTRRVLTAFLQKGAPCLSVLSIDGERTVDHDPVQESDYIFTYNASSGSTCLNALIESLPTLRITGAYFRWDPACASKLVDLRLENLMFANHRELVTYLSSISSAPRLLNLTMISVNCIALSQETIPTGKIQFPKLQSLTLSDLYLNVLRVLFPLLDPGSHHLTLGLTYLSICFRRSGRYADPTEEHPLHELLGVLSQVHVDSLLIDGNMRSALRRDPAGLSGLLGILSQLGKLTLLHWKLDKEDWKSLIFPKNLPLEHSLGELHFPRLKQLDLISVAVLEEEGLKDVIKSHRVRRLGLDATRYDVPGSGGLNNPRQLSDEILDWLRAELEELHLAKPNRLSPESYLSIRDLW</sequence>
<gene>
    <name evidence="1" type="ORF">RDB_LOCUS183531</name>
</gene>
<dbReference type="Proteomes" id="UP000663846">
    <property type="component" value="Unassembled WGS sequence"/>
</dbReference>
<reference evidence="1" key="1">
    <citation type="submission" date="2021-01" db="EMBL/GenBank/DDBJ databases">
        <authorList>
            <person name="Kaushik A."/>
        </authorList>
    </citation>
    <scope>NUCLEOTIDE SEQUENCE</scope>
    <source>
        <strain evidence="1">AG1-1C</strain>
    </source>
</reference>
<evidence type="ECO:0008006" key="3">
    <source>
        <dbReference type="Google" id="ProtNLM"/>
    </source>
</evidence>
<name>A0A8H3GZ07_9AGAM</name>
<evidence type="ECO:0000313" key="2">
    <source>
        <dbReference type="Proteomes" id="UP000663846"/>
    </source>
</evidence>
<comment type="caution">
    <text evidence="1">The sequence shown here is derived from an EMBL/GenBank/DDBJ whole genome shotgun (WGS) entry which is preliminary data.</text>
</comment>
<dbReference type="EMBL" id="CAJMWS010001207">
    <property type="protein sequence ID" value="CAE6475339.1"/>
    <property type="molecule type" value="Genomic_DNA"/>
</dbReference>
<evidence type="ECO:0000313" key="1">
    <source>
        <dbReference type="EMBL" id="CAE6475339.1"/>
    </source>
</evidence>
<dbReference type="AlphaFoldDB" id="A0A8H3GZ07"/>
<accession>A0A8H3GZ07</accession>